<feature type="modified residue" description="4-aspartylphosphate" evidence="3">
    <location>
        <position position="56"/>
    </location>
</feature>
<dbReference type="InterPro" id="IPR000792">
    <property type="entry name" value="Tscrpt_reg_LuxR_C"/>
</dbReference>
<dbReference type="EMBL" id="JXRA01000034">
    <property type="protein sequence ID" value="KIO77503.1"/>
    <property type="molecule type" value="Genomic_DNA"/>
</dbReference>
<dbReference type="Pfam" id="PF00196">
    <property type="entry name" value="GerE"/>
    <property type="match status" value="1"/>
</dbReference>
<dbReference type="CDD" id="cd17535">
    <property type="entry name" value="REC_NarL-like"/>
    <property type="match status" value="1"/>
</dbReference>
<dbReference type="InterPro" id="IPR001789">
    <property type="entry name" value="Sig_transdc_resp-reg_receiver"/>
</dbReference>
<keyword evidence="7" id="KW-1185">Reference proteome</keyword>
<evidence type="ECO:0000256" key="1">
    <source>
        <dbReference type="ARBA" id="ARBA00022553"/>
    </source>
</evidence>
<name>A0A0D0F789_9SPHI</name>
<dbReference type="STRING" id="1503925.TH53_09360"/>
<dbReference type="SMART" id="SM00448">
    <property type="entry name" value="REC"/>
    <property type="match status" value="1"/>
</dbReference>
<keyword evidence="1 3" id="KW-0597">Phosphoprotein</keyword>
<dbReference type="InterPro" id="IPR039420">
    <property type="entry name" value="WalR-like"/>
</dbReference>
<dbReference type="PRINTS" id="PR00038">
    <property type="entry name" value="HTHLUXR"/>
</dbReference>
<evidence type="ECO:0000313" key="7">
    <source>
        <dbReference type="Proteomes" id="UP000032049"/>
    </source>
</evidence>
<dbReference type="SUPFAM" id="SSF46894">
    <property type="entry name" value="C-terminal effector domain of the bipartite response regulators"/>
    <property type="match status" value="1"/>
</dbReference>
<dbReference type="PROSITE" id="PS50043">
    <property type="entry name" value="HTH_LUXR_2"/>
    <property type="match status" value="1"/>
</dbReference>
<dbReference type="PROSITE" id="PS50110">
    <property type="entry name" value="RESPONSE_REGULATORY"/>
    <property type="match status" value="1"/>
</dbReference>
<keyword evidence="2" id="KW-0238">DNA-binding</keyword>
<evidence type="ECO:0000256" key="2">
    <source>
        <dbReference type="ARBA" id="ARBA00023125"/>
    </source>
</evidence>
<dbReference type="SMART" id="SM00421">
    <property type="entry name" value="HTH_LUXR"/>
    <property type="match status" value="1"/>
</dbReference>
<evidence type="ECO:0000259" key="5">
    <source>
        <dbReference type="PROSITE" id="PS50110"/>
    </source>
</evidence>
<accession>A0A0D0F789</accession>
<evidence type="ECO:0000313" key="6">
    <source>
        <dbReference type="EMBL" id="KIO77503.1"/>
    </source>
</evidence>
<reference evidence="6 7" key="1">
    <citation type="submission" date="2015-01" db="EMBL/GenBank/DDBJ databases">
        <title>Draft genome sequence of Pedobacter sp. NL19 isolated from sludge of an effluent treatment pond in an abandoned uranium mine.</title>
        <authorList>
            <person name="Santos T."/>
            <person name="Caetano T."/>
            <person name="Covas C."/>
            <person name="Cruz A."/>
            <person name="Mendo S."/>
        </authorList>
    </citation>
    <scope>NUCLEOTIDE SEQUENCE [LARGE SCALE GENOMIC DNA]</scope>
    <source>
        <strain evidence="6 7">NL19</strain>
    </source>
</reference>
<gene>
    <name evidence="6" type="ORF">TH53_09360</name>
</gene>
<dbReference type="PANTHER" id="PTHR43214">
    <property type="entry name" value="TWO-COMPONENT RESPONSE REGULATOR"/>
    <property type="match status" value="1"/>
</dbReference>
<dbReference type="SUPFAM" id="SSF52172">
    <property type="entry name" value="CheY-like"/>
    <property type="match status" value="1"/>
</dbReference>
<dbReference type="InterPro" id="IPR058245">
    <property type="entry name" value="NreC/VraR/RcsB-like_REC"/>
</dbReference>
<feature type="domain" description="Response regulatory" evidence="5">
    <location>
        <begin position="5"/>
        <end position="122"/>
    </location>
</feature>
<comment type="caution">
    <text evidence="6">The sequence shown here is derived from an EMBL/GenBank/DDBJ whole genome shotgun (WGS) entry which is preliminary data.</text>
</comment>
<sequence length="217" mass="24581">MKKLNVLLAEDHNLVREGLRMLLQQDENINVVAGVNDGNEVMKILGTVEIDIILTDINKTPEMSGVSLIRAVKERMPDVKMVILSMFDQEEVILRSFTEGASSYLLKNIDKDELIFALRKVGEGKRYLCGELSLKYFDRVIMRTRILNFPGQEQIGFSDRELEVLGLIAEGLTNCEISDRLFLSKRTVEGHRKNLIEKTGVRNTAVLIRYAISIGLI</sequence>
<dbReference type="Pfam" id="PF00072">
    <property type="entry name" value="Response_reg"/>
    <property type="match status" value="1"/>
</dbReference>
<dbReference type="PANTHER" id="PTHR43214:SF43">
    <property type="entry name" value="TWO-COMPONENT RESPONSE REGULATOR"/>
    <property type="match status" value="1"/>
</dbReference>
<organism evidence="6 7">
    <name type="scientific">Pedobacter lusitanus</name>
    <dbReference type="NCBI Taxonomy" id="1503925"/>
    <lineage>
        <taxon>Bacteria</taxon>
        <taxon>Pseudomonadati</taxon>
        <taxon>Bacteroidota</taxon>
        <taxon>Sphingobacteriia</taxon>
        <taxon>Sphingobacteriales</taxon>
        <taxon>Sphingobacteriaceae</taxon>
        <taxon>Pedobacter</taxon>
    </lineage>
</organism>
<evidence type="ECO:0000259" key="4">
    <source>
        <dbReference type="PROSITE" id="PS50043"/>
    </source>
</evidence>
<dbReference type="Gene3D" id="3.40.50.2300">
    <property type="match status" value="1"/>
</dbReference>
<evidence type="ECO:0000256" key="3">
    <source>
        <dbReference type="PROSITE-ProRule" id="PRU00169"/>
    </source>
</evidence>
<dbReference type="OrthoDB" id="9797341at2"/>
<dbReference type="RefSeq" id="WP_041881111.1">
    <property type="nucleotide sequence ID" value="NZ_CP157278.1"/>
</dbReference>
<feature type="domain" description="HTH luxR-type" evidence="4">
    <location>
        <begin position="150"/>
        <end position="215"/>
    </location>
</feature>
<dbReference type="AlphaFoldDB" id="A0A0D0F789"/>
<protein>
    <submittedName>
        <fullName evidence="6">Uncharacterized protein</fullName>
    </submittedName>
</protein>
<dbReference type="GO" id="GO:0006355">
    <property type="term" value="P:regulation of DNA-templated transcription"/>
    <property type="evidence" value="ECO:0007669"/>
    <property type="project" value="InterPro"/>
</dbReference>
<dbReference type="GO" id="GO:0000160">
    <property type="term" value="P:phosphorelay signal transduction system"/>
    <property type="evidence" value="ECO:0007669"/>
    <property type="project" value="InterPro"/>
</dbReference>
<dbReference type="PROSITE" id="PS00622">
    <property type="entry name" value="HTH_LUXR_1"/>
    <property type="match status" value="1"/>
</dbReference>
<dbReference type="InterPro" id="IPR011006">
    <property type="entry name" value="CheY-like_superfamily"/>
</dbReference>
<dbReference type="CDD" id="cd06170">
    <property type="entry name" value="LuxR_C_like"/>
    <property type="match status" value="1"/>
</dbReference>
<proteinExistence type="predicted"/>
<dbReference type="InterPro" id="IPR016032">
    <property type="entry name" value="Sig_transdc_resp-reg_C-effctor"/>
</dbReference>
<dbReference type="Proteomes" id="UP000032049">
    <property type="component" value="Unassembled WGS sequence"/>
</dbReference>
<dbReference type="GO" id="GO:0003677">
    <property type="term" value="F:DNA binding"/>
    <property type="evidence" value="ECO:0007669"/>
    <property type="project" value="UniProtKB-KW"/>
</dbReference>